<dbReference type="Proteomes" id="UP001551658">
    <property type="component" value="Unassembled WGS sequence"/>
</dbReference>
<evidence type="ECO:0000313" key="3">
    <source>
        <dbReference type="Proteomes" id="UP001551658"/>
    </source>
</evidence>
<gene>
    <name evidence="2" type="ORF">AB0H72_18130</name>
</gene>
<proteinExistence type="predicted"/>
<dbReference type="EMBL" id="JBFAIH010000010">
    <property type="protein sequence ID" value="MEV0364613.1"/>
    <property type="molecule type" value="Genomic_DNA"/>
</dbReference>
<name>A0ABV3FAE5_9NOCA</name>
<accession>A0ABV3FAE5</accession>
<dbReference type="SUPFAM" id="SSF160424">
    <property type="entry name" value="BH3703-like"/>
    <property type="match status" value="1"/>
</dbReference>
<keyword evidence="3" id="KW-1185">Reference proteome</keyword>
<reference evidence="2 3" key="1">
    <citation type="submission" date="2024-06" db="EMBL/GenBank/DDBJ databases">
        <title>The Natural Products Discovery Center: Release of the First 8490 Sequenced Strains for Exploring Actinobacteria Biosynthetic Diversity.</title>
        <authorList>
            <person name="Kalkreuter E."/>
            <person name="Kautsar S.A."/>
            <person name="Yang D."/>
            <person name="Bader C.D."/>
            <person name="Teijaro C.N."/>
            <person name="Fluegel L."/>
            <person name="Davis C.M."/>
            <person name="Simpson J.R."/>
            <person name="Lauterbach L."/>
            <person name="Steele A.D."/>
            <person name="Gui C."/>
            <person name="Meng S."/>
            <person name="Li G."/>
            <person name="Viehrig K."/>
            <person name="Ye F."/>
            <person name="Su P."/>
            <person name="Kiefer A.F."/>
            <person name="Nichols A."/>
            <person name="Cepeda A.J."/>
            <person name="Yan W."/>
            <person name="Fan B."/>
            <person name="Jiang Y."/>
            <person name="Adhikari A."/>
            <person name="Zheng C.-J."/>
            <person name="Schuster L."/>
            <person name="Cowan T.M."/>
            <person name="Smanski M.J."/>
            <person name="Chevrette M.G."/>
            <person name="De Carvalho L.P.S."/>
            <person name="Shen B."/>
        </authorList>
    </citation>
    <scope>NUCLEOTIDE SEQUENCE [LARGE SCALE GENOMIC DNA]</scope>
    <source>
        <strain evidence="2 3">NPDC050671</strain>
    </source>
</reference>
<evidence type="ECO:0008006" key="4">
    <source>
        <dbReference type="Google" id="ProtNLM"/>
    </source>
</evidence>
<comment type="caution">
    <text evidence="2">The sequence shown here is derived from an EMBL/GenBank/DDBJ whole genome shotgun (WGS) entry which is preliminary data.</text>
</comment>
<evidence type="ECO:0000313" key="2">
    <source>
        <dbReference type="EMBL" id="MEV0364613.1"/>
    </source>
</evidence>
<dbReference type="InterPro" id="IPR036170">
    <property type="entry name" value="YezG-like_sf"/>
</dbReference>
<organism evidence="2 3">
    <name type="scientific">Nocardia fusca</name>
    <dbReference type="NCBI Taxonomy" id="941183"/>
    <lineage>
        <taxon>Bacteria</taxon>
        <taxon>Bacillati</taxon>
        <taxon>Actinomycetota</taxon>
        <taxon>Actinomycetes</taxon>
        <taxon>Mycobacteriales</taxon>
        <taxon>Nocardiaceae</taxon>
        <taxon>Nocardia</taxon>
    </lineage>
</organism>
<sequence length="510" mass="54745">MSDKDSEQPESADEQAPDIGFRLASPDAGSEVTPPGDTTRPDDRVESGTGEPADRSAAREIATALGVSGPPGWQELDAVFAVTTTAVFAEVRYSDGTRSLRVQPASEVLQQVRRQRAMVAESADEPWWRLLLRADSGGGLDIDYDFGDEPFPEGQLFAPEAYRLDLDEYPRESLPVWLAAYISHGDRQSRTPQQAARAARADREAGVWADVAAGGFPAFPQMWARWACLAAGFVAARSGWGPRVMPAMGWFESSRRGGSTLYSLPGDRAVLSGGVWEAPALDATYNEDAPMPEFFAGAPDWVADPVLNPRAGTGLLSFVYWWEAGRWYRGDSPDAEACATAVPGVWTADTVAGLLAGLASTPPTAQGRAAAAELVAAAELGLATRDTVTALFDEDAFDIDGAVYQLNTAGVLTSLPVAMPESEAVHRVRTYIESRGMDTTGYPLDELVGERISCGWMVYVPVPQGEMAIGRAIFYVADDGVLEHSSSSVAPAVFAGEFEQRFHARRKVSV</sequence>
<feature type="compositionally biased region" description="Basic and acidic residues" evidence="1">
    <location>
        <begin position="39"/>
        <end position="57"/>
    </location>
</feature>
<evidence type="ECO:0000256" key="1">
    <source>
        <dbReference type="SAM" id="MobiDB-lite"/>
    </source>
</evidence>
<feature type="region of interest" description="Disordered" evidence="1">
    <location>
        <begin position="1"/>
        <end position="57"/>
    </location>
</feature>
<protein>
    <recommendedName>
        <fullName evidence="4">SUKH-3 immunity protein of toxin-antitoxin system</fullName>
    </recommendedName>
</protein>
<dbReference type="RefSeq" id="WP_357979849.1">
    <property type="nucleotide sequence ID" value="NZ_JBFAIH010000010.1"/>
</dbReference>